<gene>
    <name evidence="3" type="ORF">RS130_08035</name>
</gene>
<dbReference type="InterPro" id="IPR036365">
    <property type="entry name" value="PGBD-like_sf"/>
</dbReference>
<proteinExistence type="predicted"/>
<organism evidence="3 4">
    <name type="scientific">Paraglaciecola aquimarina</name>
    <dbReference type="NCBI Taxonomy" id="1235557"/>
    <lineage>
        <taxon>Bacteria</taxon>
        <taxon>Pseudomonadati</taxon>
        <taxon>Pseudomonadota</taxon>
        <taxon>Gammaproteobacteria</taxon>
        <taxon>Alteromonadales</taxon>
        <taxon>Alteromonadaceae</taxon>
        <taxon>Paraglaciecola</taxon>
    </lineage>
</organism>
<comment type="caution">
    <text evidence="3">The sequence shown here is derived from an EMBL/GenBank/DDBJ whole genome shotgun (WGS) entry which is preliminary data.</text>
</comment>
<protein>
    <submittedName>
        <fullName evidence="3">HdeA/HdeB family chaperone</fullName>
    </submittedName>
</protein>
<keyword evidence="1" id="KW-0732">Signal</keyword>
<accession>A0ABU3SV63</accession>
<dbReference type="SUPFAM" id="SSF47090">
    <property type="entry name" value="PGBD-like"/>
    <property type="match status" value="1"/>
</dbReference>
<dbReference type="Pfam" id="PF01471">
    <property type="entry name" value="PG_binding_1"/>
    <property type="match status" value="1"/>
</dbReference>
<dbReference type="RefSeq" id="WP_316025522.1">
    <property type="nucleotide sequence ID" value="NZ_JAWDIO010000002.1"/>
</dbReference>
<dbReference type="InterPro" id="IPR002477">
    <property type="entry name" value="Peptidoglycan-bd-like"/>
</dbReference>
<name>A0ABU3SV63_9ALTE</name>
<evidence type="ECO:0000256" key="1">
    <source>
        <dbReference type="SAM" id="SignalP"/>
    </source>
</evidence>
<feature type="domain" description="Peptidoglycan binding-like" evidence="2">
    <location>
        <begin position="141"/>
        <end position="173"/>
    </location>
</feature>
<feature type="chain" id="PRO_5045843584" evidence="1">
    <location>
        <begin position="23"/>
        <end position="197"/>
    </location>
</feature>
<keyword evidence="4" id="KW-1185">Reference proteome</keyword>
<evidence type="ECO:0000259" key="2">
    <source>
        <dbReference type="Pfam" id="PF01471"/>
    </source>
</evidence>
<dbReference type="InterPro" id="IPR010486">
    <property type="entry name" value="HNS-dep_expression_A/B"/>
</dbReference>
<evidence type="ECO:0000313" key="4">
    <source>
        <dbReference type="Proteomes" id="UP001247805"/>
    </source>
</evidence>
<dbReference type="InterPro" id="IPR036366">
    <property type="entry name" value="PGBDSf"/>
</dbReference>
<dbReference type="Gene3D" id="1.10.101.10">
    <property type="entry name" value="PGBD-like superfamily/PGBD"/>
    <property type="match status" value="1"/>
</dbReference>
<dbReference type="Pfam" id="PF06411">
    <property type="entry name" value="HdeA"/>
    <property type="match status" value="1"/>
</dbReference>
<feature type="signal peptide" evidence="1">
    <location>
        <begin position="1"/>
        <end position="22"/>
    </location>
</feature>
<dbReference type="EMBL" id="JAWDIO010000002">
    <property type="protein sequence ID" value="MDU0353883.1"/>
    <property type="molecule type" value="Genomic_DNA"/>
</dbReference>
<sequence>MKFTKKYLALLTMAGITTHVLALDKNGQYAIKGVGNASCQQFVKVTRNDEPQKFLFAGWLNGYMTAHNQHLKDSFDIASWENVETLGNYLIGHCEKNPQLSFFQASTQMLSELYPKRIIEYVGAENASTGQQSQKIYIQVVQRVQHKLTELKYYSGAIDGKLNEQLKQAVAKFRIDKELPSQTFFDQQFLHALLMAN</sequence>
<evidence type="ECO:0000313" key="3">
    <source>
        <dbReference type="EMBL" id="MDU0353883.1"/>
    </source>
</evidence>
<dbReference type="Proteomes" id="UP001247805">
    <property type="component" value="Unassembled WGS sequence"/>
</dbReference>
<reference evidence="3 4" key="1">
    <citation type="submission" date="2023-10" db="EMBL/GenBank/DDBJ databases">
        <title>Glaciecola aquimarina strain GGW-M5 nov., isolated from a coastal seawater.</title>
        <authorList>
            <person name="Bayburt H."/>
            <person name="Kim J.M."/>
            <person name="Choi B.J."/>
            <person name="Jeon C.O."/>
        </authorList>
    </citation>
    <scope>NUCLEOTIDE SEQUENCE [LARGE SCALE GENOMIC DNA]</scope>
    <source>
        <strain evidence="3 4">KCTC 32108</strain>
    </source>
</reference>